<dbReference type="OrthoDB" id="2600165at2"/>
<keyword evidence="4" id="KW-0812">Transmembrane</keyword>
<keyword evidence="4" id="KW-0472">Membrane</keyword>
<dbReference type="EMBL" id="JRHC01000001">
    <property type="protein sequence ID" value="KJF44766.1"/>
    <property type="molecule type" value="Genomic_DNA"/>
</dbReference>
<feature type="transmembrane region" description="Helical" evidence="4">
    <location>
        <begin position="158"/>
        <end position="176"/>
    </location>
</feature>
<accession>A0A0D8JE29</accession>
<dbReference type="Pfam" id="PF12833">
    <property type="entry name" value="HTH_18"/>
    <property type="match status" value="1"/>
</dbReference>
<dbReference type="GO" id="GO:0043565">
    <property type="term" value="F:sequence-specific DNA binding"/>
    <property type="evidence" value="ECO:0007669"/>
    <property type="project" value="InterPro"/>
</dbReference>
<keyword evidence="7" id="KW-1185">Reference proteome</keyword>
<evidence type="ECO:0000256" key="4">
    <source>
        <dbReference type="SAM" id="Phobius"/>
    </source>
</evidence>
<evidence type="ECO:0000313" key="6">
    <source>
        <dbReference type="EMBL" id="KJF44766.1"/>
    </source>
</evidence>
<sequence>MLCAILIYHHGEKFHIRIKCNNNELPTYFEVCKKPLIHTLIQMNLDFIQKLTQIVQDNLENEHFGPEQLAEIIGKSHSTLHRRIKEHSGKSISQFIRAIRLNKAKELLLTDDHTIAEISYKVGFGSPAYFNKCFHDEFGMPPGEFKKKFKSKKTENRYYRIISLLLILLLLIFFLIPNHRFSLFANKNTVEKTIAVLPFNYLGSGKDKEYLAYVMMLEITSKLSMIENLVVLSIPAIDTDSKETDSHLAKKLGVNYLLKGDLHTEDNKMKLIVHLTNTKSGEIEWSDTYNSGLENILDVESNISRAIAQQLNAFITPDEKARIKKVPTLSSEAIDFYQLGRAAHMEYWKNNTDLESLSKAEDYYQKALNNDSTYAQAYVGLAQIAYDKTTWSDIFKNTYLDTVLSLANKALSFDNTLSDAYTLRGDYYRARFSDKAIGQYEQALHFNPNSWQAYYGLGNFFLLKNSIKSAQNILEATKRRRGPEYPIMLDNLVFIFILNGLFDEGQELINRKLSYDNDSMYYFRRLALIEEYKEHFVEATEYALNARSIDSTNLNTNSLLAFNYILLKEYKKATFYNERILQISNNINFKLNNEHHRIGYVYLVNGDTLNATKYFQRQIDASQKLIAMGNAEEALYDLAATYAILNEKDKAFENLRKVQQQNTNLWFIYFYMKNDPLLNAIRNDPGFQEILYRVKTKAETERDKLKSWAIQQELLSPLSLDS</sequence>
<keyword evidence="4" id="KW-1133">Transmembrane helix</keyword>
<name>A0A0D8JE29_9BACT</name>
<dbReference type="SMART" id="SM00342">
    <property type="entry name" value="HTH_ARAC"/>
    <property type="match status" value="1"/>
</dbReference>
<dbReference type="PANTHER" id="PTHR43280">
    <property type="entry name" value="ARAC-FAMILY TRANSCRIPTIONAL REGULATOR"/>
    <property type="match status" value="1"/>
</dbReference>
<dbReference type="AlphaFoldDB" id="A0A0D8JE29"/>
<dbReference type="PANTHER" id="PTHR43280:SF2">
    <property type="entry name" value="HTH-TYPE TRANSCRIPTIONAL REGULATOR EXSA"/>
    <property type="match status" value="1"/>
</dbReference>
<evidence type="ECO:0000313" key="7">
    <source>
        <dbReference type="Proteomes" id="UP000032544"/>
    </source>
</evidence>
<reference evidence="6 7" key="1">
    <citation type="submission" date="2014-09" db="EMBL/GenBank/DDBJ databases">
        <title>Draft Genome Sequence of Draconibacterium sp. JN14CK-3.</title>
        <authorList>
            <person name="Dong C."/>
            <person name="Lai Q."/>
            <person name="Shao Z."/>
        </authorList>
    </citation>
    <scope>NUCLEOTIDE SEQUENCE [LARGE SCALE GENOMIC DNA]</scope>
    <source>
        <strain evidence="6 7">JN14CK-3</strain>
    </source>
</reference>
<evidence type="ECO:0000256" key="2">
    <source>
        <dbReference type="ARBA" id="ARBA00023125"/>
    </source>
</evidence>
<keyword evidence="2" id="KW-0238">DNA-binding</keyword>
<evidence type="ECO:0000259" key="5">
    <source>
        <dbReference type="PROSITE" id="PS01124"/>
    </source>
</evidence>
<dbReference type="STRING" id="1544798.LH29_04790"/>
<dbReference type="SUPFAM" id="SSF46689">
    <property type="entry name" value="Homeodomain-like"/>
    <property type="match status" value="1"/>
</dbReference>
<dbReference type="SMART" id="SM00028">
    <property type="entry name" value="TPR"/>
    <property type="match status" value="5"/>
</dbReference>
<keyword evidence="1" id="KW-0805">Transcription regulation</keyword>
<dbReference type="Gene3D" id="1.25.40.10">
    <property type="entry name" value="Tetratricopeptide repeat domain"/>
    <property type="match status" value="2"/>
</dbReference>
<keyword evidence="3" id="KW-0804">Transcription</keyword>
<comment type="caution">
    <text evidence="6">The sequence shown here is derived from an EMBL/GenBank/DDBJ whole genome shotgun (WGS) entry which is preliminary data.</text>
</comment>
<dbReference type="SUPFAM" id="SSF48452">
    <property type="entry name" value="TPR-like"/>
    <property type="match status" value="1"/>
</dbReference>
<dbReference type="Gene3D" id="1.10.10.60">
    <property type="entry name" value="Homeodomain-like"/>
    <property type="match status" value="1"/>
</dbReference>
<gene>
    <name evidence="6" type="ORF">LH29_04790</name>
</gene>
<dbReference type="InterPro" id="IPR019734">
    <property type="entry name" value="TPR_rpt"/>
</dbReference>
<evidence type="ECO:0000256" key="3">
    <source>
        <dbReference type="ARBA" id="ARBA00023163"/>
    </source>
</evidence>
<evidence type="ECO:0000256" key="1">
    <source>
        <dbReference type="ARBA" id="ARBA00023015"/>
    </source>
</evidence>
<dbReference type="InterPro" id="IPR009057">
    <property type="entry name" value="Homeodomain-like_sf"/>
</dbReference>
<feature type="domain" description="HTH araC/xylS-type" evidence="5">
    <location>
        <begin position="49"/>
        <end position="148"/>
    </location>
</feature>
<dbReference type="InterPro" id="IPR018060">
    <property type="entry name" value="HTH_AraC"/>
</dbReference>
<dbReference type="InterPro" id="IPR011990">
    <property type="entry name" value="TPR-like_helical_dom_sf"/>
</dbReference>
<dbReference type="GO" id="GO:0003700">
    <property type="term" value="F:DNA-binding transcription factor activity"/>
    <property type="evidence" value="ECO:0007669"/>
    <property type="project" value="InterPro"/>
</dbReference>
<dbReference type="Proteomes" id="UP000032544">
    <property type="component" value="Unassembled WGS sequence"/>
</dbReference>
<proteinExistence type="predicted"/>
<dbReference type="PROSITE" id="PS01124">
    <property type="entry name" value="HTH_ARAC_FAMILY_2"/>
    <property type="match status" value="1"/>
</dbReference>
<protein>
    <recommendedName>
        <fullName evidence="5">HTH araC/xylS-type domain-containing protein</fullName>
    </recommendedName>
</protein>
<dbReference type="NCBIfam" id="NF047558">
    <property type="entry name" value="TPR_END_plus"/>
    <property type="match status" value="1"/>
</dbReference>
<organism evidence="6 7">
    <name type="scientific">Draconibacterium sediminis</name>
    <dbReference type="NCBI Taxonomy" id="1544798"/>
    <lineage>
        <taxon>Bacteria</taxon>
        <taxon>Pseudomonadati</taxon>
        <taxon>Bacteroidota</taxon>
        <taxon>Bacteroidia</taxon>
        <taxon>Marinilabiliales</taxon>
        <taxon>Prolixibacteraceae</taxon>
        <taxon>Draconibacterium</taxon>
    </lineage>
</organism>
<dbReference type="Gene3D" id="3.40.50.10070">
    <property type="entry name" value="TolB, N-terminal domain"/>
    <property type="match status" value="1"/>
</dbReference>